<dbReference type="AlphaFoldDB" id="C6WVN9"/>
<dbReference type="HOGENOM" id="CLU_091705_7_2_4"/>
<keyword evidence="2" id="KW-0472">Membrane</keyword>
<dbReference type="InterPro" id="IPR045584">
    <property type="entry name" value="Pilin-like"/>
</dbReference>
<name>C6WVN9_METML</name>
<dbReference type="GO" id="GO:0015627">
    <property type="term" value="C:type II protein secretion system complex"/>
    <property type="evidence" value="ECO:0007669"/>
    <property type="project" value="InterPro"/>
</dbReference>
<keyword evidence="2" id="KW-1133">Transmembrane helix</keyword>
<dbReference type="Gene3D" id="3.30.700.10">
    <property type="entry name" value="Glycoprotein, Type 4 Pilin"/>
    <property type="match status" value="1"/>
</dbReference>
<dbReference type="PRINTS" id="PR00813">
    <property type="entry name" value="BCTERIALGSPG"/>
</dbReference>
<dbReference type="RefSeq" id="WP_015832023.1">
    <property type="nucleotide sequence ID" value="NC_012968.1"/>
</dbReference>
<dbReference type="Pfam" id="PF07963">
    <property type="entry name" value="N_methyl"/>
    <property type="match status" value="1"/>
</dbReference>
<evidence type="ECO:0000256" key="2">
    <source>
        <dbReference type="SAM" id="Phobius"/>
    </source>
</evidence>
<dbReference type="PROSITE" id="PS00409">
    <property type="entry name" value="PROKAR_NTER_METHYL"/>
    <property type="match status" value="1"/>
</dbReference>
<dbReference type="OrthoDB" id="9795612at2"/>
<dbReference type="STRING" id="583345.Mmol_1080"/>
<gene>
    <name evidence="3" type="ordered locus">Mmol_1080</name>
</gene>
<accession>C6WVN9</accession>
<dbReference type="KEGG" id="mmb:Mmol_1080"/>
<organism evidence="3 4">
    <name type="scientific">Methylotenera mobilis (strain JLW8 / ATCC BAA-1282 / DSM 17540)</name>
    <dbReference type="NCBI Taxonomy" id="583345"/>
    <lineage>
        <taxon>Bacteria</taxon>
        <taxon>Pseudomonadati</taxon>
        <taxon>Pseudomonadota</taxon>
        <taxon>Betaproteobacteria</taxon>
        <taxon>Nitrosomonadales</taxon>
        <taxon>Methylophilaceae</taxon>
        <taxon>Methylotenera</taxon>
    </lineage>
</organism>
<sequence length="128" mass="14560">MRVKNNNQGFTLIEVLVVLAIIATLLSLVTPRYFNSIDRSKEAILKHDLITMRDAIDKFYSDKNAYPETIEELVQYKYLRSVPEDPITQSTLTWVFSPPLDVEDKGAIYDIHSGADMVASDGTNYADW</sequence>
<evidence type="ECO:0000313" key="4">
    <source>
        <dbReference type="Proteomes" id="UP000002742"/>
    </source>
</evidence>
<dbReference type="InterPro" id="IPR012902">
    <property type="entry name" value="N_methyl_site"/>
</dbReference>
<keyword evidence="1" id="KW-0488">Methylation</keyword>
<dbReference type="NCBIfam" id="TIGR02532">
    <property type="entry name" value="IV_pilin_GFxxxE"/>
    <property type="match status" value="1"/>
</dbReference>
<keyword evidence="4" id="KW-1185">Reference proteome</keyword>
<proteinExistence type="predicted"/>
<reference evidence="4" key="1">
    <citation type="submission" date="2009-07" db="EMBL/GenBank/DDBJ databases">
        <title>Complete sequence of Methylotenera mobilis JLW8.</title>
        <authorList>
            <consortium name="US DOE Joint Genome Institute"/>
            <person name="Lucas S."/>
            <person name="Copeland A."/>
            <person name="Lapidus A."/>
            <person name="Glavina del Rio T."/>
            <person name="Tice H."/>
            <person name="Bruce D."/>
            <person name="Goodwin L."/>
            <person name="Pitluck S."/>
            <person name="LaButti K.M."/>
            <person name="Clum A."/>
            <person name="Larimer F."/>
            <person name="Land M."/>
            <person name="Hauser L."/>
            <person name="Kyrpides N."/>
            <person name="Mikhailova N."/>
            <person name="Kayluzhnaya M."/>
            <person name="Chistoserdova L."/>
        </authorList>
    </citation>
    <scope>NUCLEOTIDE SEQUENCE [LARGE SCALE GENOMIC DNA]</scope>
    <source>
        <strain evidence="4">JLW8 / ATCC BAA-1282 / DSM 17540</strain>
    </source>
</reference>
<evidence type="ECO:0000256" key="1">
    <source>
        <dbReference type="ARBA" id="ARBA00022481"/>
    </source>
</evidence>
<keyword evidence="2" id="KW-0812">Transmembrane</keyword>
<reference evidence="3 4" key="2">
    <citation type="journal article" date="2011" name="J. Bacteriol.">
        <title>Genomes of three methylotrophs from a single niche uncover genetic and metabolic divergence of Methylophilaceae.</title>
        <authorList>
            <person name="Lapidus A."/>
            <person name="Clum A."/>
            <person name="Labutti K."/>
            <person name="Kaluzhnaya M.G."/>
            <person name="Lim S."/>
            <person name="Beck D.A."/>
            <person name="Glavina Del Rio T."/>
            <person name="Nolan M."/>
            <person name="Mavromatis K."/>
            <person name="Huntemann M."/>
            <person name="Lucas S."/>
            <person name="Lidstrom M.E."/>
            <person name="Ivanova N."/>
            <person name="Chistoserdova L."/>
        </authorList>
    </citation>
    <scope>NUCLEOTIDE SEQUENCE [LARGE SCALE GENOMIC DNA]</scope>
    <source>
        <strain evidence="4">JLW8 / ATCC BAA-1282 / DSM 17540</strain>
    </source>
</reference>
<protein>
    <submittedName>
        <fullName evidence="3">Type II secretion system protein G</fullName>
    </submittedName>
</protein>
<dbReference type="eggNOG" id="COG2165">
    <property type="taxonomic scope" value="Bacteria"/>
</dbReference>
<feature type="transmembrane region" description="Helical" evidence="2">
    <location>
        <begin position="12"/>
        <end position="34"/>
    </location>
</feature>
<dbReference type="EMBL" id="CP001672">
    <property type="protein sequence ID" value="ACT47988.1"/>
    <property type="molecule type" value="Genomic_DNA"/>
</dbReference>
<dbReference type="Proteomes" id="UP000002742">
    <property type="component" value="Chromosome"/>
</dbReference>
<dbReference type="GO" id="GO:0015628">
    <property type="term" value="P:protein secretion by the type II secretion system"/>
    <property type="evidence" value="ECO:0007669"/>
    <property type="project" value="InterPro"/>
</dbReference>
<evidence type="ECO:0000313" key="3">
    <source>
        <dbReference type="EMBL" id="ACT47988.1"/>
    </source>
</evidence>
<dbReference type="InterPro" id="IPR000983">
    <property type="entry name" value="Bac_GSPG_pilin"/>
</dbReference>
<dbReference type="SUPFAM" id="SSF54523">
    <property type="entry name" value="Pili subunits"/>
    <property type="match status" value="1"/>
</dbReference>